<name>A0A645E8H0_9ZZZZ</name>
<dbReference type="EMBL" id="VSSQ01043419">
    <property type="protein sequence ID" value="MPM97103.1"/>
    <property type="molecule type" value="Genomic_DNA"/>
</dbReference>
<gene>
    <name evidence="1" type="ORF">SDC9_144276</name>
</gene>
<comment type="caution">
    <text evidence="1">The sequence shown here is derived from an EMBL/GenBank/DDBJ whole genome shotgun (WGS) entry which is preliminary data.</text>
</comment>
<reference evidence="1" key="1">
    <citation type="submission" date="2019-08" db="EMBL/GenBank/DDBJ databases">
        <authorList>
            <person name="Kucharzyk K."/>
            <person name="Murdoch R.W."/>
            <person name="Higgins S."/>
            <person name="Loffler F."/>
        </authorList>
    </citation>
    <scope>NUCLEOTIDE SEQUENCE</scope>
</reference>
<dbReference type="AlphaFoldDB" id="A0A645E8H0"/>
<sequence>MALETDLMALLRAECPRVHVGTAPYGTQQPYVTWQHIGGESLRYTDNTPADKRQPLIQLNVWDTPALSAFALIQRIVERLCLAEAFQVEPLGEPILAYDDADIATGYLLTFSILGDR</sequence>
<accession>A0A645E8H0</accession>
<protein>
    <recommendedName>
        <fullName evidence="2">DUF3168 domain-containing protein</fullName>
    </recommendedName>
</protein>
<evidence type="ECO:0008006" key="2">
    <source>
        <dbReference type="Google" id="ProtNLM"/>
    </source>
</evidence>
<organism evidence="1">
    <name type="scientific">bioreactor metagenome</name>
    <dbReference type="NCBI Taxonomy" id="1076179"/>
    <lineage>
        <taxon>unclassified sequences</taxon>
        <taxon>metagenomes</taxon>
        <taxon>ecological metagenomes</taxon>
    </lineage>
</organism>
<evidence type="ECO:0000313" key="1">
    <source>
        <dbReference type="EMBL" id="MPM97103.1"/>
    </source>
</evidence>
<proteinExistence type="predicted"/>